<dbReference type="AlphaFoldDB" id="A0AAU1M1Y2"/>
<protein>
    <submittedName>
        <fullName evidence="1">Uncharacterized protein</fullName>
    </submittedName>
</protein>
<evidence type="ECO:0000313" key="1">
    <source>
        <dbReference type="EMBL" id="WTQ77798.1"/>
    </source>
</evidence>
<proteinExistence type="predicted"/>
<gene>
    <name evidence="1" type="ORF">OG222_33710</name>
</gene>
<accession>A0AAU1M1Y2</accession>
<dbReference type="EMBL" id="CP108169">
    <property type="protein sequence ID" value="WTQ77798.1"/>
    <property type="molecule type" value="Genomic_DNA"/>
</dbReference>
<name>A0AAU1M1Y2_9ACTN</name>
<organism evidence="1">
    <name type="scientific">Streptomyces sp. NBC_00148</name>
    <dbReference type="NCBI Taxonomy" id="2903626"/>
    <lineage>
        <taxon>Bacteria</taxon>
        <taxon>Bacillati</taxon>
        <taxon>Actinomycetota</taxon>
        <taxon>Actinomycetes</taxon>
        <taxon>Kitasatosporales</taxon>
        <taxon>Streptomycetaceae</taxon>
        <taxon>Streptomyces</taxon>
    </lineage>
</organism>
<sequence length="103" mass="10225">MKPRVGQTLSSTVDATTIIVVRAPHQDVTLTCGGAVMVDLRAGGDGGPGIPDPAQMTGTLLGKRYADDGLGLELLCTKGGDGALAADGVLLPVKGAKALPASD</sequence>
<reference evidence="1" key="1">
    <citation type="submission" date="2022-10" db="EMBL/GenBank/DDBJ databases">
        <title>The complete genomes of actinobacterial strains from the NBC collection.</title>
        <authorList>
            <person name="Joergensen T.S."/>
            <person name="Alvarez Arevalo M."/>
            <person name="Sterndorff E.B."/>
            <person name="Faurdal D."/>
            <person name="Vuksanovic O."/>
            <person name="Mourched A.-S."/>
            <person name="Charusanti P."/>
            <person name="Shaw S."/>
            <person name="Blin K."/>
            <person name="Weber T."/>
        </authorList>
    </citation>
    <scope>NUCLEOTIDE SEQUENCE</scope>
    <source>
        <strain evidence="1">NBC_00148</strain>
    </source>
</reference>